<gene>
    <name evidence="3" type="ORF">HRQ87_05725</name>
</gene>
<dbReference type="RefSeq" id="WP_174136154.1">
    <property type="nucleotide sequence ID" value="NZ_JABUFE010000002.1"/>
</dbReference>
<dbReference type="InterPro" id="IPR028250">
    <property type="entry name" value="DsbDN"/>
</dbReference>
<protein>
    <recommendedName>
        <fullName evidence="2">Thiol:disulfide interchange protein DsbD N-terminal domain-containing protein</fullName>
    </recommendedName>
</protein>
<dbReference type="EMBL" id="JABUFE010000002">
    <property type="protein sequence ID" value="NSX54294.1"/>
    <property type="molecule type" value="Genomic_DNA"/>
</dbReference>
<comment type="caution">
    <text evidence="3">The sequence shown here is derived from an EMBL/GenBank/DDBJ whole genome shotgun (WGS) entry which is preliminary data.</text>
</comment>
<keyword evidence="4" id="KW-1185">Reference proteome</keyword>
<evidence type="ECO:0000313" key="3">
    <source>
        <dbReference type="EMBL" id="NSX54294.1"/>
    </source>
</evidence>
<accession>A0ABX2IV95</accession>
<evidence type="ECO:0000256" key="1">
    <source>
        <dbReference type="SAM" id="SignalP"/>
    </source>
</evidence>
<evidence type="ECO:0000313" key="4">
    <source>
        <dbReference type="Proteomes" id="UP000777935"/>
    </source>
</evidence>
<dbReference type="Pfam" id="PF11412">
    <property type="entry name" value="DsbD_N"/>
    <property type="match status" value="1"/>
</dbReference>
<organism evidence="3 4">
    <name type="scientific">Parasulfitobacter algicola</name>
    <dbReference type="NCBI Taxonomy" id="2614809"/>
    <lineage>
        <taxon>Bacteria</taxon>
        <taxon>Pseudomonadati</taxon>
        <taxon>Pseudomonadota</taxon>
        <taxon>Alphaproteobacteria</taxon>
        <taxon>Rhodobacterales</taxon>
        <taxon>Roseobacteraceae</taxon>
        <taxon>Parasulfitobacter</taxon>
    </lineage>
</organism>
<keyword evidence="1" id="KW-0732">Signal</keyword>
<feature type="chain" id="PRO_5047111862" description="Thiol:disulfide interchange protein DsbD N-terminal domain-containing protein" evidence="1">
    <location>
        <begin position="20"/>
        <end position="264"/>
    </location>
</feature>
<name>A0ABX2IV95_9RHOB</name>
<dbReference type="Proteomes" id="UP000777935">
    <property type="component" value="Unassembled WGS sequence"/>
</dbReference>
<evidence type="ECO:0000259" key="2">
    <source>
        <dbReference type="Pfam" id="PF11412"/>
    </source>
</evidence>
<sequence>MTKIFAFIAVLLAPLAAFAESIEDIVQVDVLSGWRAPDGTHMAGLRLKLAPGWKTYWRSPGDAGIPPSFSWRGSRNIDSVRFHWPIPEVQNQNGFRTLGYSNQVVIPVQLMPKNNRSIRMNGRIELGVCKDVCIPVSLDFKANLPTDGARDPQITAALIDQPLSATEAGVQGVSCDIEPTSDGLRMAAHVDMPQLGRDEIAVVELPDQSVWVSETKTVRSGDRLTATMEMANEHGKPFALDRSRIRITVLSQGAAVDIMGCSAG</sequence>
<proteinExistence type="predicted"/>
<feature type="signal peptide" evidence="1">
    <location>
        <begin position="1"/>
        <end position="19"/>
    </location>
</feature>
<reference evidence="3 4" key="1">
    <citation type="submission" date="2020-06" db="EMBL/GenBank/DDBJ databases">
        <title>Sulfitobacter algicola sp. nov., isolated from green algae.</title>
        <authorList>
            <person name="Wang C."/>
        </authorList>
    </citation>
    <scope>NUCLEOTIDE SEQUENCE [LARGE SCALE GENOMIC DNA]</scope>
    <source>
        <strain evidence="3 4">1151</strain>
    </source>
</reference>
<feature type="domain" description="Thiol:disulfide interchange protein DsbD N-terminal" evidence="2">
    <location>
        <begin position="30"/>
        <end position="140"/>
    </location>
</feature>